<organism evidence="1 2">
    <name type="scientific">Catenuloplanes indicus</name>
    <dbReference type="NCBI Taxonomy" id="137267"/>
    <lineage>
        <taxon>Bacteria</taxon>
        <taxon>Bacillati</taxon>
        <taxon>Actinomycetota</taxon>
        <taxon>Actinomycetes</taxon>
        <taxon>Micromonosporales</taxon>
        <taxon>Micromonosporaceae</taxon>
        <taxon>Catenuloplanes</taxon>
    </lineage>
</organism>
<dbReference type="Proteomes" id="UP001240236">
    <property type="component" value="Unassembled WGS sequence"/>
</dbReference>
<accession>A0AAE4AUY0</accession>
<comment type="caution">
    <text evidence="1">The sequence shown here is derived from an EMBL/GenBank/DDBJ whole genome shotgun (WGS) entry which is preliminary data.</text>
</comment>
<sequence>MTPGERSLDDIEANLNKAAEALTAEPEGRFPEWAYQLAHVQISIAREQLKERRALATVRAELEVELNAAKLVVRRLGERLTEIEGWRRRL</sequence>
<name>A0AAE4AUY0_9ACTN</name>
<gene>
    <name evidence="1" type="ORF">J2S42_000076</name>
</gene>
<dbReference type="AlphaFoldDB" id="A0AAE4AUY0"/>
<evidence type="ECO:0000313" key="2">
    <source>
        <dbReference type="Proteomes" id="UP001240236"/>
    </source>
</evidence>
<protein>
    <submittedName>
        <fullName evidence="1">Uncharacterized protein</fullName>
    </submittedName>
</protein>
<keyword evidence="2" id="KW-1185">Reference proteome</keyword>
<proteinExistence type="predicted"/>
<dbReference type="EMBL" id="JAUSUZ010000001">
    <property type="protein sequence ID" value="MDQ0363407.1"/>
    <property type="molecule type" value="Genomic_DNA"/>
</dbReference>
<dbReference type="RefSeq" id="WP_307234016.1">
    <property type="nucleotide sequence ID" value="NZ_JAUSUZ010000001.1"/>
</dbReference>
<evidence type="ECO:0000313" key="1">
    <source>
        <dbReference type="EMBL" id="MDQ0363407.1"/>
    </source>
</evidence>
<reference evidence="1 2" key="1">
    <citation type="submission" date="2023-07" db="EMBL/GenBank/DDBJ databases">
        <title>Sequencing the genomes of 1000 actinobacteria strains.</title>
        <authorList>
            <person name="Klenk H.-P."/>
        </authorList>
    </citation>
    <scope>NUCLEOTIDE SEQUENCE [LARGE SCALE GENOMIC DNA]</scope>
    <source>
        <strain evidence="1 2">DSM 44709</strain>
    </source>
</reference>